<comment type="subcellular location">
    <subcellularLocation>
        <location evidence="1">Cell membrane</location>
        <topology evidence="1">Multi-pass membrane protein</topology>
    </subcellularLocation>
</comment>
<dbReference type="InterPro" id="IPR009051">
    <property type="entry name" value="Helical_ferredxn"/>
</dbReference>
<sequence>MVLPLQAGDTVTRPTMWQISHIGEVVFYYLAALTIAVLIWGVYRRFDRYAQGDEDWFERMDDLGSRISEASKIVFTNQKQFDRDLYGGLMHSFIMWGFLTLLIGTTILAIDMDFLEKGGKLLTGQSFSIFNGDFYLSYSLVMDFMGLLFVVGIGMALYRRYVVRNERLWGPNSSLEDHLFIWSLFLLGVGGFVTEAIRILGTSATRDVSFETVSFVGWFLKDTFAAAGMTPEMATAAYPLAWWSHAIIAFVFIAAIPYAKPFHMISSFANVVTRDEKAGKRLPGIPADLDADTGAESMDSFSWKEILDQDACTKCGRCTSVCPANNSGRNLSPRDVILDLKNYREHVDNGGDEKDIVADSDDAVIQAETMESCMACMACMDACPVEIEHLKTFTRLNRQLTDEGEIQPSLQDVFQNVMQKGNTFGNSQRNRGDWTEDLEFDVADAREEDVEFLWYVGDYPSFDDRNKQVAKSLAKLFQEADVDFGILYDDEVYDANDIRRVGEEFLFVEQAATMVENFQDVNFDKIVCTDPHSFNTFKNEYPEVDFAEFADDPMMEFDIEDDEWNPDAGIYHWTQAVEELVDRGKLGLSGTELDYTVTYHDPCHLGRYNDEYEAPRDLIRATGCDLHEMPRNRDDSFCCGGGGGGLWMELEEEEKPSEERLREALEDTEAGNAVEKFVVACPMCMTMYEDGRKTGNFEDDIEIVDVAELLVEAVEQGGVTAGATAGGESAPADD</sequence>
<dbReference type="InterPro" id="IPR051460">
    <property type="entry name" value="HdrC_iron-sulfur_subunit"/>
</dbReference>
<keyword evidence="9" id="KW-0408">Iron</keyword>
<keyword evidence="7 12" id="KW-1133">Transmembrane helix</keyword>
<dbReference type="PROSITE" id="PS51379">
    <property type="entry name" value="4FE4S_FER_2"/>
    <property type="match status" value="2"/>
</dbReference>
<evidence type="ECO:0000256" key="11">
    <source>
        <dbReference type="ARBA" id="ARBA00023136"/>
    </source>
</evidence>
<evidence type="ECO:0000256" key="5">
    <source>
        <dbReference type="ARBA" id="ARBA00022692"/>
    </source>
</evidence>
<evidence type="ECO:0000256" key="12">
    <source>
        <dbReference type="SAM" id="Phobius"/>
    </source>
</evidence>
<evidence type="ECO:0000313" key="15">
    <source>
        <dbReference type="Proteomes" id="UP000198775"/>
    </source>
</evidence>
<dbReference type="InterPro" id="IPR023234">
    <property type="entry name" value="NarG-like_domain"/>
</dbReference>
<protein>
    <submittedName>
        <fullName evidence="14">Fe-S oxidoreductase</fullName>
    </submittedName>
</protein>
<feature type="domain" description="4Fe-4S ferredoxin-type" evidence="13">
    <location>
        <begin position="303"/>
        <end position="332"/>
    </location>
</feature>
<organism evidence="14 15">
    <name type="scientific">Halorientalis persicus</name>
    <dbReference type="NCBI Taxonomy" id="1367881"/>
    <lineage>
        <taxon>Archaea</taxon>
        <taxon>Methanobacteriati</taxon>
        <taxon>Methanobacteriota</taxon>
        <taxon>Stenosarchaea group</taxon>
        <taxon>Halobacteria</taxon>
        <taxon>Halobacteriales</taxon>
        <taxon>Haloarculaceae</taxon>
        <taxon>Halorientalis</taxon>
    </lineage>
</organism>
<dbReference type="AlphaFoldDB" id="A0A1H8GWM2"/>
<keyword evidence="10" id="KW-0411">Iron-sulfur</keyword>
<dbReference type="InterPro" id="IPR004017">
    <property type="entry name" value="Cys_rich_dom"/>
</dbReference>
<gene>
    <name evidence="14" type="ORF">SAMN05216388_1003224</name>
</gene>
<feature type="transmembrane region" description="Helical" evidence="12">
    <location>
        <begin position="135"/>
        <end position="158"/>
    </location>
</feature>
<evidence type="ECO:0000256" key="4">
    <source>
        <dbReference type="ARBA" id="ARBA00022485"/>
    </source>
</evidence>
<feature type="transmembrane region" description="Helical" evidence="12">
    <location>
        <begin position="26"/>
        <end position="43"/>
    </location>
</feature>
<evidence type="ECO:0000256" key="2">
    <source>
        <dbReference type="ARBA" id="ARBA00007097"/>
    </source>
</evidence>
<keyword evidence="11 12" id="KW-0472">Membrane</keyword>
<dbReference type="GO" id="GO:0005886">
    <property type="term" value="C:plasma membrane"/>
    <property type="evidence" value="ECO:0007669"/>
    <property type="project" value="UniProtKB-SubCell"/>
</dbReference>
<dbReference type="Proteomes" id="UP000198775">
    <property type="component" value="Unassembled WGS sequence"/>
</dbReference>
<feature type="domain" description="4Fe-4S ferredoxin-type" evidence="13">
    <location>
        <begin position="363"/>
        <end position="393"/>
    </location>
</feature>
<dbReference type="InterPro" id="IPR036197">
    <property type="entry name" value="NarG-like_sf"/>
</dbReference>
<keyword evidence="8" id="KW-0560">Oxidoreductase</keyword>
<dbReference type="GO" id="GO:0051539">
    <property type="term" value="F:4 iron, 4 sulfur cluster binding"/>
    <property type="evidence" value="ECO:0007669"/>
    <property type="project" value="UniProtKB-KW"/>
</dbReference>
<dbReference type="Gene3D" id="1.20.950.20">
    <property type="entry name" value="Transmembrane di-heme cytochromes, Chain C"/>
    <property type="match status" value="1"/>
</dbReference>
<keyword evidence="3" id="KW-1003">Cell membrane</keyword>
<evidence type="ECO:0000313" key="14">
    <source>
        <dbReference type="EMBL" id="SEN48462.1"/>
    </source>
</evidence>
<dbReference type="SUPFAM" id="SSF46548">
    <property type="entry name" value="alpha-helical ferredoxin"/>
    <property type="match status" value="1"/>
</dbReference>
<evidence type="ECO:0000256" key="8">
    <source>
        <dbReference type="ARBA" id="ARBA00023002"/>
    </source>
</evidence>
<dbReference type="GO" id="GO:0016491">
    <property type="term" value="F:oxidoreductase activity"/>
    <property type="evidence" value="ECO:0007669"/>
    <property type="project" value="UniProtKB-KW"/>
</dbReference>
<keyword evidence="5 12" id="KW-0812">Transmembrane</keyword>
<evidence type="ECO:0000256" key="9">
    <source>
        <dbReference type="ARBA" id="ARBA00023004"/>
    </source>
</evidence>
<name>A0A1H8GWM2_9EURY</name>
<dbReference type="InterPro" id="IPR017900">
    <property type="entry name" value="4Fe4S_Fe_S_CS"/>
</dbReference>
<accession>A0A1H8GWM2</accession>
<dbReference type="RefSeq" id="WP_092658224.1">
    <property type="nucleotide sequence ID" value="NZ_FOCX01000003.1"/>
</dbReference>
<evidence type="ECO:0000259" key="13">
    <source>
        <dbReference type="PROSITE" id="PS51379"/>
    </source>
</evidence>
<dbReference type="PROSITE" id="PS00198">
    <property type="entry name" value="4FE4S_FER_1"/>
    <property type="match status" value="1"/>
</dbReference>
<evidence type="ECO:0000256" key="1">
    <source>
        <dbReference type="ARBA" id="ARBA00004651"/>
    </source>
</evidence>
<feature type="transmembrane region" description="Helical" evidence="12">
    <location>
        <begin position="240"/>
        <end position="259"/>
    </location>
</feature>
<comment type="similarity">
    <text evidence="2">Belongs to the HdrC family.</text>
</comment>
<dbReference type="Pfam" id="PF13237">
    <property type="entry name" value="Fer4_10"/>
    <property type="match status" value="1"/>
</dbReference>
<evidence type="ECO:0000256" key="3">
    <source>
        <dbReference type="ARBA" id="ARBA00022475"/>
    </source>
</evidence>
<dbReference type="PANTHER" id="PTHR43255">
    <property type="entry name" value="IRON-SULFUR-BINDING OXIDOREDUCTASE FADF-RELATED-RELATED"/>
    <property type="match status" value="1"/>
</dbReference>
<feature type="transmembrane region" description="Helical" evidence="12">
    <location>
        <begin position="93"/>
        <end position="115"/>
    </location>
</feature>
<dbReference type="SUPFAM" id="SSF103501">
    <property type="entry name" value="Respiratory nitrate reductase 1 gamma chain"/>
    <property type="match status" value="1"/>
</dbReference>
<evidence type="ECO:0000256" key="10">
    <source>
        <dbReference type="ARBA" id="ARBA00023014"/>
    </source>
</evidence>
<dbReference type="PANTHER" id="PTHR43255:SF1">
    <property type="entry name" value="IRON-SULFUR-BINDING OXIDOREDUCTASE FADF-RELATED"/>
    <property type="match status" value="1"/>
</dbReference>
<proteinExistence type="inferred from homology"/>
<dbReference type="EMBL" id="FOCX01000003">
    <property type="protein sequence ID" value="SEN48462.1"/>
    <property type="molecule type" value="Genomic_DNA"/>
</dbReference>
<reference evidence="15" key="1">
    <citation type="submission" date="2016-10" db="EMBL/GenBank/DDBJ databases">
        <authorList>
            <person name="Varghese N."/>
            <person name="Submissions S."/>
        </authorList>
    </citation>
    <scope>NUCLEOTIDE SEQUENCE [LARGE SCALE GENOMIC DNA]</scope>
    <source>
        <strain evidence="15">IBRC-M 10043</strain>
    </source>
</reference>
<keyword evidence="6" id="KW-0479">Metal-binding</keyword>
<evidence type="ECO:0000256" key="6">
    <source>
        <dbReference type="ARBA" id="ARBA00022723"/>
    </source>
</evidence>
<dbReference type="Gene3D" id="1.10.1060.10">
    <property type="entry name" value="Alpha-helical ferredoxin"/>
    <property type="match status" value="1"/>
</dbReference>
<evidence type="ECO:0000256" key="7">
    <source>
        <dbReference type="ARBA" id="ARBA00022989"/>
    </source>
</evidence>
<dbReference type="InterPro" id="IPR017896">
    <property type="entry name" value="4Fe4S_Fe-S-bd"/>
</dbReference>
<dbReference type="OrthoDB" id="42878at2157"/>
<dbReference type="Pfam" id="PF02665">
    <property type="entry name" value="Nitrate_red_gam"/>
    <property type="match status" value="1"/>
</dbReference>
<dbReference type="GO" id="GO:0046872">
    <property type="term" value="F:metal ion binding"/>
    <property type="evidence" value="ECO:0007669"/>
    <property type="project" value="UniProtKB-KW"/>
</dbReference>
<keyword evidence="15" id="KW-1185">Reference proteome</keyword>
<keyword evidence="4" id="KW-0004">4Fe-4S</keyword>
<dbReference type="Pfam" id="PF02754">
    <property type="entry name" value="CCG"/>
    <property type="match status" value="1"/>
</dbReference>